<evidence type="ECO:0000313" key="2">
    <source>
        <dbReference type="EMBL" id="GAA3972218.1"/>
    </source>
</evidence>
<comment type="caution">
    <text evidence="2">The sequence shown here is derived from an EMBL/GenBank/DDBJ whole genome shotgun (WGS) entry which is preliminary data.</text>
</comment>
<evidence type="ECO:0000256" key="1">
    <source>
        <dbReference type="SAM" id="Phobius"/>
    </source>
</evidence>
<accession>A0ABP7PVV5</accession>
<protein>
    <submittedName>
        <fullName evidence="2">Uncharacterized protein</fullName>
    </submittedName>
</protein>
<feature type="transmembrane region" description="Helical" evidence="1">
    <location>
        <begin position="44"/>
        <end position="65"/>
    </location>
</feature>
<evidence type="ECO:0000313" key="3">
    <source>
        <dbReference type="Proteomes" id="UP001501337"/>
    </source>
</evidence>
<reference evidence="3" key="1">
    <citation type="journal article" date="2019" name="Int. J. Syst. Evol. Microbiol.">
        <title>The Global Catalogue of Microorganisms (GCM) 10K type strain sequencing project: providing services to taxonomists for standard genome sequencing and annotation.</title>
        <authorList>
            <consortium name="The Broad Institute Genomics Platform"/>
            <consortium name="The Broad Institute Genome Sequencing Center for Infectious Disease"/>
            <person name="Wu L."/>
            <person name="Ma J."/>
        </authorList>
    </citation>
    <scope>NUCLEOTIDE SEQUENCE [LARGE SCALE GENOMIC DNA]</scope>
    <source>
        <strain evidence="3">JCM 17555</strain>
    </source>
</reference>
<keyword evidence="3" id="KW-1185">Reference proteome</keyword>
<gene>
    <name evidence="2" type="ORF">GCM10022278_31960</name>
</gene>
<keyword evidence="1" id="KW-1133">Transmembrane helix</keyword>
<dbReference type="Proteomes" id="UP001501337">
    <property type="component" value="Unassembled WGS sequence"/>
</dbReference>
<keyword evidence="1" id="KW-0812">Transmembrane</keyword>
<dbReference type="EMBL" id="BAABBO010000014">
    <property type="protein sequence ID" value="GAA3972218.1"/>
    <property type="molecule type" value="Genomic_DNA"/>
</dbReference>
<name>A0ABP7PVV5_9GAMM</name>
<keyword evidence="1" id="KW-0472">Membrane</keyword>
<proteinExistence type="predicted"/>
<dbReference type="RefSeq" id="WP_344808193.1">
    <property type="nucleotide sequence ID" value="NZ_BAABBO010000014.1"/>
</dbReference>
<feature type="transmembrane region" description="Helical" evidence="1">
    <location>
        <begin position="20"/>
        <end position="38"/>
    </location>
</feature>
<organism evidence="2 3">
    <name type="scientific">Allohahella marinimesophila</name>
    <dbReference type="NCBI Taxonomy" id="1054972"/>
    <lineage>
        <taxon>Bacteria</taxon>
        <taxon>Pseudomonadati</taxon>
        <taxon>Pseudomonadota</taxon>
        <taxon>Gammaproteobacteria</taxon>
        <taxon>Oceanospirillales</taxon>
        <taxon>Hahellaceae</taxon>
        <taxon>Allohahella</taxon>
    </lineage>
</organism>
<sequence>MEYLTKQQKIGFYQFYLKPYGLWILGMAVAGVAVSRHFQLPPWMGWSVFIFGSVVPYFFMIDFLMKQAEKRLKSNKSKLFSKINNVDYYYLSHYGGIAISVSDNMLASLYEEGSKKSVVKVFSASKIRGYFTHMKDLVELVDEKGRVSQNSNTVMQNIRARKGSGLYIELDDVVLPEVFVQMTDNAARKWGLIIEKLKDETLEGRSVPMAYPPVE</sequence>